<keyword evidence="2" id="KW-1185">Reference proteome</keyword>
<reference evidence="1" key="2">
    <citation type="submission" date="2020-05" db="UniProtKB">
        <authorList>
            <consortium name="EnsemblMetazoa"/>
        </authorList>
    </citation>
    <scope>IDENTIFICATION</scope>
    <source>
        <strain evidence="1">IAEA</strain>
    </source>
</reference>
<name>A0A1B0A0L7_GLOPL</name>
<dbReference type="AlphaFoldDB" id="A0A1B0A0L7"/>
<dbReference type="EnsemblMetazoa" id="GPAI030781-RA">
    <property type="protein sequence ID" value="GPAI030781-PA"/>
    <property type="gene ID" value="GPAI030781"/>
</dbReference>
<dbReference type="VEuPathDB" id="VectorBase:GPAI030781"/>
<organism evidence="1 2">
    <name type="scientific">Glossina pallidipes</name>
    <name type="common">Tsetse fly</name>
    <dbReference type="NCBI Taxonomy" id="7398"/>
    <lineage>
        <taxon>Eukaryota</taxon>
        <taxon>Metazoa</taxon>
        <taxon>Ecdysozoa</taxon>
        <taxon>Arthropoda</taxon>
        <taxon>Hexapoda</taxon>
        <taxon>Insecta</taxon>
        <taxon>Pterygota</taxon>
        <taxon>Neoptera</taxon>
        <taxon>Endopterygota</taxon>
        <taxon>Diptera</taxon>
        <taxon>Brachycera</taxon>
        <taxon>Muscomorpha</taxon>
        <taxon>Hippoboscoidea</taxon>
        <taxon>Glossinidae</taxon>
        <taxon>Glossina</taxon>
    </lineage>
</organism>
<evidence type="ECO:0000313" key="1">
    <source>
        <dbReference type="EnsemblMetazoa" id="GPAI030781-PA"/>
    </source>
</evidence>
<protein>
    <submittedName>
        <fullName evidence="1">Uncharacterized protein</fullName>
    </submittedName>
</protein>
<accession>A0A1B0A0L7</accession>
<dbReference type="Proteomes" id="UP000092445">
    <property type="component" value="Unassembled WGS sequence"/>
</dbReference>
<proteinExistence type="predicted"/>
<reference evidence="2" key="1">
    <citation type="submission" date="2014-03" db="EMBL/GenBank/DDBJ databases">
        <authorList>
            <person name="Aksoy S."/>
            <person name="Warren W."/>
            <person name="Wilson R.K."/>
        </authorList>
    </citation>
    <scope>NUCLEOTIDE SEQUENCE [LARGE SCALE GENOMIC DNA]</scope>
    <source>
        <strain evidence="2">IAEA</strain>
    </source>
</reference>
<evidence type="ECO:0000313" key="2">
    <source>
        <dbReference type="Proteomes" id="UP000092445"/>
    </source>
</evidence>
<sequence>MTRLTFPTRNELLRLRCAPTTVGLSGRERELDLICCIGGVQRDDAYPANVCMLWICIGLRPPRPEPRLEPVPVAAAATDIPVGPQAALKLMFEQNDMLDLRREL</sequence>